<evidence type="ECO:0000313" key="1">
    <source>
        <dbReference type="EMBL" id="KAJ8874489.1"/>
    </source>
</evidence>
<keyword evidence="2" id="KW-1185">Reference proteome</keyword>
<name>A0ABQ9GR27_9NEOP</name>
<dbReference type="EMBL" id="JARBHB010000010">
    <property type="protein sequence ID" value="KAJ8874489.1"/>
    <property type="molecule type" value="Genomic_DNA"/>
</dbReference>
<sequence>MRPLKKSKAAENLLLKGQHSEGECSLETRKPYLTKLRLSTMRLSITPVTVSFPILEEPVEPLKQLFSYEIEELRQFLNWIRVYNSCFHMTSFGAKKVVAMPGFSQKFTIQVQVYHRIGSLLLVSNMQLQFLQFYLMGDKEAETERHKSRDDTKLQQVGPLHDNNHFISELKTALENMPNEPMKVAQLSLGMFY</sequence>
<proteinExistence type="predicted"/>
<evidence type="ECO:0000313" key="2">
    <source>
        <dbReference type="Proteomes" id="UP001159363"/>
    </source>
</evidence>
<dbReference type="Proteomes" id="UP001159363">
    <property type="component" value="Chromosome 9"/>
</dbReference>
<gene>
    <name evidence="1" type="ORF">PR048_025349</name>
</gene>
<protein>
    <submittedName>
        <fullName evidence="1">Uncharacterized protein</fullName>
    </submittedName>
</protein>
<organism evidence="1 2">
    <name type="scientific">Dryococelus australis</name>
    <dbReference type="NCBI Taxonomy" id="614101"/>
    <lineage>
        <taxon>Eukaryota</taxon>
        <taxon>Metazoa</taxon>
        <taxon>Ecdysozoa</taxon>
        <taxon>Arthropoda</taxon>
        <taxon>Hexapoda</taxon>
        <taxon>Insecta</taxon>
        <taxon>Pterygota</taxon>
        <taxon>Neoptera</taxon>
        <taxon>Polyneoptera</taxon>
        <taxon>Phasmatodea</taxon>
        <taxon>Verophasmatodea</taxon>
        <taxon>Anareolatae</taxon>
        <taxon>Phasmatidae</taxon>
        <taxon>Eurycanthinae</taxon>
        <taxon>Dryococelus</taxon>
    </lineage>
</organism>
<accession>A0ABQ9GR27</accession>
<dbReference type="PANTHER" id="PTHR45786">
    <property type="entry name" value="DNA BINDING PROTEIN-LIKE"/>
    <property type="match status" value="1"/>
</dbReference>
<comment type="caution">
    <text evidence="1">The sequence shown here is derived from an EMBL/GenBank/DDBJ whole genome shotgun (WGS) entry which is preliminary data.</text>
</comment>
<reference evidence="1 2" key="1">
    <citation type="submission" date="2023-02" db="EMBL/GenBank/DDBJ databases">
        <title>LHISI_Scaffold_Assembly.</title>
        <authorList>
            <person name="Stuart O.P."/>
            <person name="Cleave R."/>
            <person name="Magrath M.J.L."/>
            <person name="Mikheyev A.S."/>
        </authorList>
    </citation>
    <scope>NUCLEOTIDE SEQUENCE [LARGE SCALE GENOMIC DNA]</scope>
    <source>
        <strain evidence="1">Daus_M_001</strain>
        <tissue evidence="1">Leg muscle</tissue>
    </source>
</reference>
<dbReference type="PANTHER" id="PTHR45786:SF74">
    <property type="entry name" value="ATP-DEPENDENT DNA HELICASE"/>
    <property type="match status" value="1"/>
</dbReference>